<feature type="domain" description="HAT C-terminal dimerisation" evidence="1">
    <location>
        <begin position="67"/>
        <end position="146"/>
    </location>
</feature>
<dbReference type="HOGENOM" id="CLU_009123_9_0_1"/>
<evidence type="ECO:0000259" key="1">
    <source>
        <dbReference type="Pfam" id="PF05699"/>
    </source>
</evidence>
<sequence>MAWGGSKEQEREHLAGNMSAKDWYNKALQAIENPMEEYWKDRPATTRNQTSKLEQAANEQHAGWQAELFQYLRDMPDVTKDTDIVEWWSKHTTIYPTLVWIAHDICATPASSVPCEHLFSAGVEIATDCWSCLGSEKFEELQVLKSAWQDSIIDKATVNTAEIKTVTLREYEELNMLDEDLAKWDRNDEEIVHV</sequence>
<dbReference type="OrthoDB" id="3262464at2759"/>
<keyword evidence="3" id="KW-1185">Reference proteome</keyword>
<dbReference type="Proteomes" id="UP000054538">
    <property type="component" value="Unassembled WGS sequence"/>
</dbReference>
<proteinExistence type="predicted"/>
<dbReference type="GO" id="GO:0046983">
    <property type="term" value="F:protein dimerization activity"/>
    <property type="evidence" value="ECO:0007669"/>
    <property type="project" value="InterPro"/>
</dbReference>
<dbReference type="PANTHER" id="PTHR47611:SF1">
    <property type="entry name" value="CCHC-TYPE DOMAIN-CONTAINING PROTEIN"/>
    <property type="match status" value="1"/>
</dbReference>
<organism evidence="2 3">
    <name type="scientific">Paxillus rubicundulus Ve08.2h10</name>
    <dbReference type="NCBI Taxonomy" id="930991"/>
    <lineage>
        <taxon>Eukaryota</taxon>
        <taxon>Fungi</taxon>
        <taxon>Dikarya</taxon>
        <taxon>Basidiomycota</taxon>
        <taxon>Agaricomycotina</taxon>
        <taxon>Agaricomycetes</taxon>
        <taxon>Agaricomycetidae</taxon>
        <taxon>Boletales</taxon>
        <taxon>Paxilineae</taxon>
        <taxon>Paxillaceae</taxon>
        <taxon>Paxillus</taxon>
    </lineage>
</organism>
<evidence type="ECO:0000313" key="2">
    <source>
        <dbReference type="EMBL" id="KIK74141.1"/>
    </source>
</evidence>
<reference evidence="2 3" key="1">
    <citation type="submission" date="2014-04" db="EMBL/GenBank/DDBJ databases">
        <authorList>
            <consortium name="DOE Joint Genome Institute"/>
            <person name="Kuo A."/>
            <person name="Kohler A."/>
            <person name="Jargeat P."/>
            <person name="Nagy L.G."/>
            <person name="Floudas D."/>
            <person name="Copeland A."/>
            <person name="Barry K.W."/>
            <person name="Cichocki N."/>
            <person name="Veneault-Fourrey C."/>
            <person name="LaButti K."/>
            <person name="Lindquist E.A."/>
            <person name="Lipzen A."/>
            <person name="Lundell T."/>
            <person name="Morin E."/>
            <person name="Murat C."/>
            <person name="Sun H."/>
            <person name="Tunlid A."/>
            <person name="Henrissat B."/>
            <person name="Grigoriev I.V."/>
            <person name="Hibbett D.S."/>
            <person name="Martin F."/>
            <person name="Nordberg H.P."/>
            <person name="Cantor M.N."/>
            <person name="Hua S.X."/>
        </authorList>
    </citation>
    <scope>NUCLEOTIDE SEQUENCE [LARGE SCALE GENOMIC DNA]</scope>
    <source>
        <strain evidence="2 3">Ve08.2h10</strain>
    </source>
</reference>
<protein>
    <recommendedName>
        <fullName evidence="1">HAT C-terminal dimerisation domain-containing protein</fullName>
    </recommendedName>
</protein>
<name>A0A0D0CT09_9AGAM</name>
<dbReference type="EMBL" id="KN829127">
    <property type="protein sequence ID" value="KIK74141.1"/>
    <property type="molecule type" value="Genomic_DNA"/>
</dbReference>
<dbReference type="InterPro" id="IPR008906">
    <property type="entry name" value="HATC_C_dom"/>
</dbReference>
<dbReference type="Pfam" id="PF05699">
    <property type="entry name" value="Dimer_Tnp_hAT"/>
    <property type="match status" value="1"/>
</dbReference>
<dbReference type="InParanoid" id="A0A0D0CT09"/>
<gene>
    <name evidence="2" type="ORF">PAXRUDRAFT_176561</name>
</gene>
<reference evidence="3" key="2">
    <citation type="submission" date="2015-01" db="EMBL/GenBank/DDBJ databases">
        <title>Evolutionary Origins and Diversification of the Mycorrhizal Mutualists.</title>
        <authorList>
            <consortium name="DOE Joint Genome Institute"/>
            <consortium name="Mycorrhizal Genomics Consortium"/>
            <person name="Kohler A."/>
            <person name="Kuo A."/>
            <person name="Nagy L.G."/>
            <person name="Floudas D."/>
            <person name="Copeland A."/>
            <person name="Barry K.W."/>
            <person name="Cichocki N."/>
            <person name="Veneault-Fourrey C."/>
            <person name="LaButti K."/>
            <person name="Lindquist E.A."/>
            <person name="Lipzen A."/>
            <person name="Lundell T."/>
            <person name="Morin E."/>
            <person name="Murat C."/>
            <person name="Riley R."/>
            <person name="Ohm R."/>
            <person name="Sun H."/>
            <person name="Tunlid A."/>
            <person name="Henrissat B."/>
            <person name="Grigoriev I.V."/>
            <person name="Hibbett D.S."/>
            <person name="Martin F."/>
        </authorList>
    </citation>
    <scope>NUCLEOTIDE SEQUENCE [LARGE SCALE GENOMIC DNA]</scope>
    <source>
        <strain evidence="3">Ve08.2h10</strain>
    </source>
</reference>
<dbReference type="PANTHER" id="PTHR47611">
    <property type="entry name" value="HAT DIMERISATION DOMAIN, C-TERMINAL"/>
    <property type="match status" value="1"/>
</dbReference>
<accession>A0A0D0CT09</accession>
<dbReference type="SUPFAM" id="SSF53098">
    <property type="entry name" value="Ribonuclease H-like"/>
    <property type="match status" value="1"/>
</dbReference>
<dbReference type="AlphaFoldDB" id="A0A0D0CT09"/>
<dbReference type="InterPro" id="IPR012337">
    <property type="entry name" value="RNaseH-like_sf"/>
</dbReference>
<evidence type="ECO:0000313" key="3">
    <source>
        <dbReference type="Proteomes" id="UP000054538"/>
    </source>
</evidence>